<protein>
    <submittedName>
        <fullName evidence="2">Leucine rich repeat family protein</fullName>
    </submittedName>
</protein>
<keyword evidence="1" id="KW-0479">Metal-binding</keyword>
<dbReference type="InterPro" id="IPR050792">
    <property type="entry name" value="ADP-ribosylglycohydrolase"/>
</dbReference>
<feature type="binding site" evidence="1">
    <location>
        <position position="302"/>
    </location>
    <ligand>
        <name>Mg(2+)</name>
        <dbReference type="ChEBI" id="CHEBI:18420"/>
        <label>2</label>
    </ligand>
</feature>
<gene>
    <name evidence="2" type="ORF">M0812_22564</name>
</gene>
<dbReference type="Pfam" id="PF03747">
    <property type="entry name" value="ADP_ribosyl_GH"/>
    <property type="match status" value="1"/>
</dbReference>
<dbReference type="EMBL" id="JANTQA010000047">
    <property type="protein sequence ID" value="KAJ3433602.1"/>
    <property type="molecule type" value="Genomic_DNA"/>
</dbReference>
<proteinExistence type="predicted"/>
<comment type="caution">
    <text evidence="2">The sequence shown here is derived from an EMBL/GenBank/DDBJ whole genome shotgun (WGS) entry which is preliminary data.</text>
</comment>
<dbReference type="PANTHER" id="PTHR16222">
    <property type="entry name" value="ADP-RIBOSYLGLYCOHYDROLASE"/>
    <property type="match status" value="1"/>
</dbReference>
<evidence type="ECO:0000256" key="1">
    <source>
        <dbReference type="PIRSR" id="PIRSR605502-1"/>
    </source>
</evidence>
<dbReference type="GO" id="GO:0046872">
    <property type="term" value="F:metal ion binding"/>
    <property type="evidence" value="ECO:0007669"/>
    <property type="project" value="UniProtKB-KW"/>
</dbReference>
<organism evidence="2 3">
    <name type="scientific">Anaeramoeba flamelloides</name>
    <dbReference type="NCBI Taxonomy" id="1746091"/>
    <lineage>
        <taxon>Eukaryota</taxon>
        <taxon>Metamonada</taxon>
        <taxon>Anaeramoebidae</taxon>
        <taxon>Anaeramoeba</taxon>
    </lineage>
</organism>
<sequence>MNKEKELTIPKESAVVLRYLEDYDKTIFSELFPKPDIFNFALGSFLGAAIGDSIGSFLEFSSKPTEKQAKYAMKMPGGGPHRISPGMVTDDTELAIGLAHGLIDMKGEFNLDSVAYEYGKWVRSSPFDMGMTCSIAMEEAYNSTGPNSMITGRMKNSALRSMGSKANGSLMRTTPIAIYGYKLSVEEIASISQEESSLSHVNASCQDSVAAYNIAVSYLIANPTEEDRNLKAFNLAMKWVLENACEEVKEWIALAKNKEKVPYTPLIGFVKIAFVHSFRHLLLKTNYYDAIYETVLGGGDTDTNAAIVGGMLGAYWGMDNIPKELIKISLNCVLREKLKRPEKYNPNQIPKLVVDLLNCAPEKIKK</sequence>
<dbReference type="PANTHER" id="PTHR16222:SF35">
    <property type="entry name" value="ADP-RIBOSYLGLYCOHYDROLASE"/>
    <property type="match status" value="1"/>
</dbReference>
<dbReference type="Proteomes" id="UP001146793">
    <property type="component" value="Unassembled WGS sequence"/>
</dbReference>
<evidence type="ECO:0000313" key="2">
    <source>
        <dbReference type="EMBL" id="KAJ3433602.1"/>
    </source>
</evidence>
<feature type="binding site" evidence="1">
    <location>
        <position position="89"/>
    </location>
    <ligand>
        <name>Mg(2+)</name>
        <dbReference type="ChEBI" id="CHEBI:18420"/>
        <label>1</label>
    </ligand>
</feature>
<dbReference type="InterPro" id="IPR036705">
    <property type="entry name" value="Ribosyl_crysJ1_sf"/>
</dbReference>
<dbReference type="SUPFAM" id="SSF101478">
    <property type="entry name" value="ADP-ribosylglycohydrolase"/>
    <property type="match status" value="1"/>
</dbReference>
<name>A0AAV7YUR9_9EUKA</name>
<feature type="binding site" evidence="1">
    <location>
        <position position="91"/>
    </location>
    <ligand>
        <name>Mg(2+)</name>
        <dbReference type="ChEBI" id="CHEBI:18420"/>
        <label>1</label>
    </ligand>
</feature>
<accession>A0AAV7YUR9</accession>
<keyword evidence="1" id="KW-0460">Magnesium</keyword>
<dbReference type="InterPro" id="IPR005502">
    <property type="entry name" value="Ribosyl_crysJ1"/>
</dbReference>
<dbReference type="Gene3D" id="1.10.4080.10">
    <property type="entry name" value="ADP-ribosylation/Crystallin J1"/>
    <property type="match status" value="1"/>
</dbReference>
<comment type="cofactor">
    <cofactor evidence="1">
        <name>Mg(2+)</name>
        <dbReference type="ChEBI" id="CHEBI:18420"/>
    </cofactor>
    <text evidence="1">Binds 2 magnesium ions per subunit.</text>
</comment>
<feature type="binding site" evidence="1">
    <location>
        <position position="90"/>
    </location>
    <ligand>
        <name>Mg(2+)</name>
        <dbReference type="ChEBI" id="CHEBI:18420"/>
        <label>1</label>
    </ligand>
</feature>
<reference evidence="2" key="1">
    <citation type="submission" date="2022-08" db="EMBL/GenBank/DDBJ databases">
        <title>Novel sulphate-reducing endosymbionts in the free-living metamonad Anaeramoeba.</title>
        <authorList>
            <person name="Jerlstrom-Hultqvist J."/>
            <person name="Cepicka I."/>
            <person name="Gallot-Lavallee L."/>
            <person name="Salas-Leiva D."/>
            <person name="Curtis B.A."/>
            <person name="Zahonova K."/>
            <person name="Pipaliya S."/>
            <person name="Dacks J."/>
            <person name="Roger A.J."/>
        </authorList>
    </citation>
    <scope>NUCLEOTIDE SEQUENCE</scope>
    <source>
        <strain evidence="2">Busselton2</strain>
    </source>
</reference>
<evidence type="ECO:0000313" key="3">
    <source>
        <dbReference type="Proteomes" id="UP001146793"/>
    </source>
</evidence>
<dbReference type="AlphaFoldDB" id="A0AAV7YUR9"/>
<feature type="binding site" evidence="1">
    <location>
        <position position="300"/>
    </location>
    <ligand>
        <name>Mg(2+)</name>
        <dbReference type="ChEBI" id="CHEBI:18420"/>
        <label>1</label>
    </ligand>
</feature>
<feature type="binding site" evidence="1">
    <location>
        <position position="303"/>
    </location>
    <ligand>
        <name>Mg(2+)</name>
        <dbReference type="ChEBI" id="CHEBI:18420"/>
        <label>1</label>
    </ligand>
</feature>